<proteinExistence type="predicted"/>
<accession>A0ACC6APH7</accession>
<sequence>MSIRPSGLSAFMVAKLRSRCLSTSLFPKATVLHCLLKPSALQTTVVISEFGSEFGSEVGEIGCRSQMESADEAGCGERPAAIRQVAHIP</sequence>
<comment type="caution">
    <text evidence="1">The sequence shown here is derived from an EMBL/GenBank/DDBJ whole genome shotgun (WGS) entry which is preliminary data.</text>
</comment>
<evidence type="ECO:0000313" key="1">
    <source>
        <dbReference type="EMBL" id="MCP2000880.1"/>
    </source>
</evidence>
<gene>
    <name evidence="1" type="ORF">J2S34_003328</name>
</gene>
<keyword evidence="2" id="KW-1185">Reference proteome</keyword>
<evidence type="ECO:0000313" key="2">
    <source>
        <dbReference type="Proteomes" id="UP001205486"/>
    </source>
</evidence>
<protein>
    <submittedName>
        <fullName evidence="1">Uncharacterized protein</fullName>
    </submittedName>
</protein>
<dbReference type="EMBL" id="JALJZS010000002">
    <property type="protein sequence ID" value="MCP2000880.1"/>
    <property type="molecule type" value="Genomic_DNA"/>
</dbReference>
<organism evidence="1 2">
    <name type="scientific">Nitrobacter winogradskyi</name>
    <name type="common">Nitrobacter agilis</name>
    <dbReference type="NCBI Taxonomy" id="913"/>
    <lineage>
        <taxon>Bacteria</taxon>
        <taxon>Pseudomonadati</taxon>
        <taxon>Pseudomonadota</taxon>
        <taxon>Alphaproteobacteria</taxon>
        <taxon>Hyphomicrobiales</taxon>
        <taxon>Nitrobacteraceae</taxon>
        <taxon>Nitrobacter</taxon>
    </lineage>
</organism>
<name>A0ACC6APH7_NITWI</name>
<dbReference type="Proteomes" id="UP001205486">
    <property type="component" value="Unassembled WGS sequence"/>
</dbReference>
<reference evidence="1" key="1">
    <citation type="submission" date="2022-03" db="EMBL/GenBank/DDBJ databases">
        <title>Interactions between chemoautotrophic and heterotrophic bacteria.</title>
        <authorList>
            <person name="Santoro A."/>
        </authorList>
    </citation>
    <scope>NUCLEOTIDE SEQUENCE</scope>
    <source>
        <strain evidence="1">Nb-106</strain>
    </source>
</reference>